<feature type="non-terminal residue" evidence="1">
    <location>
        <position position="1"/>
    </location>
</feature>
<feature type="non-terminal residue" evidence="1">
    <location>
        <position position="367"/>
    </location>
</feature>
<reference evidence="1 2" key="1">
    <citation type="journal article" date="2020" name="Cell">
        <title>Large-Scale Comparative Analyses of Tick Genomes Elucidate Their Genetic Diversity and Vector Capacities.</title>
        <authorList>
            <consortium name="Tick Genome and Microbiome Consortium (TIGMIC)"/>
            <person name="Jia N."/>
            <person name="Wang J."/>
            <person name="Shi W."/>
            <person name="Du L."/>
            <person name="Sun Y."/>
            <person name="Zhan W."/>
            <person name="Jiang J.F."/>
            <person name="Wang Q."/>
            <person name="Zhang B."/>
            <person name="Ji P."/>
            <person name="Bell-Sakyi L."/>
            <person name="Cui X.M."/>
            <person name="Yuan T.T."/>
            <person name="Jiang B.G."/>
            <person name="Yang W.F."/>
            <person name="Lam T.T."/>
            <person name="Chang Q.C."/>
            <person name="Ding S.J."/>
            <person name="Wang X.J."/>
            <person name="Zhu J.G."/>
            <person name="Ruan X.D."/>
            <person name="Zhao L."/>
            <person name="Wei J.T."/>
            <person name="Ye R.Z."/>
            <person name="Que T.C."/>
            <person name="Du C.H."/>
            <person name="Zhou Y.H."/>
            <person name="Cheng J.X."/>
            <person name="Dai P.F."/>
            <person name="Guo W.B."/>
            <person name="Han X.H."/>
            <person name="Huang E.J."/>
            <person name="Li L.F."/>
            <person name="Wei W."/>
            <person name="Gao Y.C."/>
            <person name="Liu J.Z."/>
            <person name="Shao H.Z."/>
            <person name="Wang X."/>
            <person name="Wang C.C."/>
            <person name="Yang T.C."/>
            <person name="Huo Q.B."/>
            <person name="Li W."/>
            <person name="Chen H.Y."/>
            <person name="Chen S.E."/>
            <person name="Zhou L.G."/>
            <person name="Ni X.B."/>
            <person name="Tian J.H."/>
            <person name="Sheng Y."/>
            <person name="Liu T."/>
            <person name="Pan Y.S."/>
            <person name="Xia L.Y."/>
            <person name="Li J."/>
            <person name="Zhao F."/>
            <person name="Cao W.C."/>
        </authorList>
    </citation>
    <scope>NUCLEOTIDE SEQUENCE [LARGE SCALE GENOMIC DNA]</scope>
    <source>
        <strain evidence="1">Iper-2018</strain>
    </source>
</reference>
<name>A0AC60Q7J0_IXOPE</name>
<sequence length="367" mass="41545">SAVMTPRMSSVGKRSFRPHGFMALLLILSFFIENTWAHRFDCSSTYTEISEKHTLCRPQPPLCQVINSGVSKAEAREILNMHNKHRQAVALGKIAGFPHAANMMRLKWDDELAAVAQAHANQCQFRHDCYACRRVPRFTTGQNLFLSSSRSPNAISTNWKSAIQSWLDEGILFDFSEIDKFNGGGEAGHLTQMIWATSKYVGCGRAKFKIRGDPTYRIIYTCNYGPVGNVNDMRIYESGEPCSHCPEKTTCSRSLHGLCSSHSRKNHNWHKRESKKLTTQHVGRLTRDRYFGKTFITDPWISSNSASSVQQKVIPAVPPKKWCRCDEKLMQKMREDVRKLYAGTGIHPIVNIKCGCLDSDIKAREAL</sequence>
<accession>A0AC60Q7J0</accession>
<evidence type="ECO:0000313" key="2">
    <source>
        <dbReference type="Proteomes" id="UP000805193"/>
    </source>
</evidence>
<gene>
    <name evidence="1" type="ORF">HPB47_024333</name>
</gene>
<dbReference type="EMBL" id="JABSTQ010009494">
    <property type="protein sequence ID" value="KAG0428697.1"/>
    <property type="molecule type" value="Genomic_DNA"/>
</dbReference>
<keyword evidence="2" id="KW-1185">Reference proteome</keyword>
<dbReference type="Proteomes" id="UP000805193">
    <property type="component" value="Unassembled WGS sequence"/>
</dbReference>
<comment type="caution">
    <text evidence="1">The sequence shown here is derived from an EMBL/GenBank/DDBJ whole genome shotgun (WGS) entry which is preliminary data.</text>
</comment>
<protein>
    <submittedName>
        <fullName evidence="1">Uncharacterized protein</fullName>
    </submittedName>
</protein>
<organism evidence="1 2">
    <name type="scientific">Ixodes persulcatus</name>
    <name type="common">Taiga tick</name>
    <dbReference type="NCBI Taxonomy" id="34615"/>
    <lineage>
        <taxon>Eukaryota</taxon>
        <taxon>Metazoa</taxon>
        <taxon>Ecdysozoa</taxon>
        <taxon>Arthropoda</taxon>
        <taxon>Chelicerata</taxon>
        <taxon>Arachnida</taxon>
        <taxon>Acari</taxon>
        <taxon>Parasitiformes</taxon>
        <taxon>Ixodida</taxon>
        <taxon>Ixodoidea</taxon>
        <taxon>Ixodidae</taxon>
        <taxon>Ixodinae</taxon>
        <taxon>Ixodes</taxon>
    </lineage>
</organism>
<proteinExistence type="predicted"/>
<evidence type="ECO:0000313" key="1">
    <source>
        <dbReference type="EMBL" id="KAG0428697.1"/>
    </source>
</evidence>